<feature type="region of interest" description="Disordered" evidence="1">
    <location>
        <begin position="17"/>
        <end position="40"/>
    </location>
</feature>
<reference evidence="2 3" key="1">
    <citation type="submission" date="2023-10" db="EMBL/GenBank/DDBJ databases">
        <title>Genomes of two closely related lineages of the louse Polyplax serrata with different host specificities.</title>
        <authorList>
            <person name="Martinu J."/>
            <person name="Tarabai H."/>
            <person name="Stefka J."/>
            <person name="Hypsa V."/>
        </authorList>
    </citation>
    <scope>NUCLEOTIDE SEQUENCE [LARGE SCALE GENOMIC DNA]</scope>
    <source>
        <strain evidence="2">HR10_N</strain>
    </source>
</reference>
<feature type="non-terminal residue" evidence="2">
    <location>
        <position position="1"/>
    </location>
</feature>
<comment type="caution">
    <text evidence="2">The sequence shown here is derived from an EMBL/GenBank/DDBJ whole genome shotgun (WGS) entry which is preliminary data.</text>
</comment>
<proteinExistence type="predicted"/>
<evidence type="ECO:0000313" key="2">
    <source>
        <dbReference type="EMBL" id="KAK6619706.1"/>
    </source>
</evidence>
<evidence type="ECO:0000256" key="1">
    <source>
        <dbReference type="SAM" id="MobiDB-lite"/>
    </source>
</evidence>
<sequence length="63" mass="7253">SLRLILHSVICTGKRRWGAQEKERKKQEENVAAEKKERDGWKNGRKELLATDFSFPLGPSLTD</sequence>
<gene>
    <name evidence="2" type="ORF">RUM43_012464</name>
</gene>
<name>A0AAN8S7H1_POLSC</name>
<evidence type="ECO:0000313" key="3">
    <source>
        <dbReference type="Proteomes" id="UP001372834"/>
    </source>
</evidence>
<dbReference type="AlphaFoldDB" id="A0AAN8S7H1"/>
<dbReference type="EMBL" id="JAWJWE010000040">
    <property type="protein sequence ID" value="KAK6619706.1"/>
    <property type="molecule type" value="Genomic_DNA"/>
</dbReference>
<feature type="compositionally biased region" description="Basic and acidic residues" evidence="1">
    <location>
        <begin position="18"/>
        <end position="40"/>
    </location>
</feature>
<organism evidence="2 3">
    <name type="scientific">Polyplax serrata</name>
    <name type="common">Common mouse louse</name>
    <dbReference type="NCBI Taxonomy" id="468196"/>
    <lineage>
        <taxon>Eukaryota</taxon>
        <taxon>Metazoa</taxon>
        <taxon>Ecdysozoa</taxon>
        <taxon>Arthropoda</taxon>
        <taxon>Hexapoda</taxon>
        <taxon>Insecta</taxon>
        <taxon>Pterygota</taxon>
        <taxon>Neoptera</taxon>
        <taxon>Paraneoptera</taxon>
        <taxon>Psocodea</taxon>
        <taxon>Troctomorpha</taxon>
        <taxon>Phthiraptera</taxon>
        <taxon>Anoplura</taxon>
        <taxon>Polyplacidae</taxon>
        <taxon>Polyplax</taxon>
    </lineage>
</organism>
<dbReference type="Proteomes" id="UP001372834">
    <property type="component" value="Unassembled WGS sequence"/>
</dbReference>
<accession>A0AAN8S7H1</accession>
<protein>
    <submittedName>
        <fullName evidence="2">Uncharacterized protein</fullName>
    </submittedName>
</protein>